<evidence type="ECO:0000313" key="2">
    <source>
        <dbReference type="Proteomes" id="UP000717328"/>
    </source>
</evidence>
<protein>
    <submittedName>
        <fullName evidence="1">Uncharacterized protein</fullName>
    </submittedName>
</protein>
<proteinExistence type="predicted"/>
<reference evidence="1" key="1">
    <citation type="submission" date="2021-02" db="EMBL/GenBank/DDBJ databases">
        <authorList>
            <person name="Nieuwenhuis M."/>
            <person name="Van De Peppel L.J.J."/>
        </authorList>
    </citation>
    <scope>NUCLEOTIDE SEQUENCE</scope>
    <source>
        <strain evidence="1">D49</strain>
    </source>
</reference>
<gene>
    <name evidence="1" type="ORF">H0H81_001657</name>
</gene>
<dbReference type="OrthoDB" id="2893272at2759"/>
<evidence type="ECO:0000313" key="1">
    <source>
        <dbReference type="EMBL" id="KAG5638138.1"/>
    </source>
</evidence>
<sequence>MHGKLPLSLETPYYLYILLKAFRRIYSLVKEYSPLLYIFELALAGMKDGPVPHSHRSVIGRLQLLSSYRKEWPALAWSHEYKVLISASTRSGISGGFLHQIRAHGMQYTLELTELPSFRTARPPSMTRHLKFVTPEIENVALDCSQSLIVSSHILSVQNGIGVVLYFRDLWTFGKHPRAYSGTYDFNVGHTPIVNVSMVICGHKMAISFELSGGRAKHLILNWRTFQAGWLEDNDIQFLNENRLLVVRRSRGLPVLSIYNISNIGAVAIERDYELPEAWNRSIIGFGPNTSPVTDQYPSADAMFYPDPSKRVLLLAVKTPSPAGGPSIRNWLIINESYFRPTSRKDRLRVSWYEWSQACLIRDVYSSVRGPYVNGNRVVYLENPSRSSRGTAAPRLNIIEFAPYPDSECLQSRAWSLAGPRSVLVPNEITREVPHKTVDGRQVEDIRLTEDNIVLFLSGGS</sequence>
<dbReference type="EMBL" id="JABCKI010005779">
    <property type="protein sequence ID" value="KAG5638138.1"/>
    <property type="molecule type" value="Genomic_DNA"/>
</dbReference>
<name>A0A9P7FU15_9AGAR</name>
<dbReference type="Proteomes" id="UP000717328">
    <property type="component" value="Unassembled WGS sequence"/>
</dbReference>
<organism evidence="1 2">
    <name type="scientific">Sphagnurus paluster</name>
    <dbReference type="NCBI Taxonomy" id="117069"/>
    <lineage>
        <taxon>Eukaryota</taxon>
        <taxon>Fungi</taxon>
        <taxon>Dikarya</taxon>
        <taxon>Basidiomycota</taxon>
        <taxon>Agaricomycotina</taxon>
        <taxon>Agaricomycetes</taxon>
        <taxon>Agaricomycetidae</taxon>
        <taxon>Agaricales</taxon>
        <taxon>Tricholomatineae</taxon>
        <taxon>Lyophyllaceae</taxon>
        <taxon>Sphagnurus</taxon>
    </lineage>
</organism>
<comment type="caution">
    <text evidence="1">The sequence shown here is derived from an EMBL/GenBank/DDBJ whole genome shotgun (WGS) entry which is preliminary data.</text>
</comment>
<reference evidence="1" key="2">
    <citation type="submission" date="2021-10" db="EMBL/GenBank/DDBJ databases">
        <title>Phylogenomics reveals ancestral predisposition of the termite-cultivated fungus Termitomyces towards a domesticated lifestyle.</title>
        <authorList>
            <person name="Auxier B."/>
            <person name="Grum-Grzhimaylo A."/>
            <person name="Cardenas M.E."/>
            <person name="Lodge J.D."/>
            <person name="Laessoe T."/>
            <person name="Pedersen O."/>
            <person name="Smith M.E."/>
            <person name="Kuyper T.W."/>
            <person name="Franco-Molano E.A."/>
            <person name="Baroni T.J."/>
            <person name="Aanen D.K."/>
        </authorList>
    </citation>
    <scope>NUCLEOTIDE SEQUENCE</scope>
    <source>
        <strain evidence="1">D49</strain>
    </source>
</reference>
<accession>A0A9P7FU15</accession>
<dbReference type="AlphaFoldDB" id="A0A9P7FU15"/>
<keyword evidence="2" id="KW-1185">Reference proteome</keyword>